<dbReference type="Proteomes" id="UP001177260">
    <property type="component" value="Unassembled WGS sequence"/>
</dbReference>
<sequence>MGKSHLAQSSRTEGCVVAEIASFVNSLERQAIFKMAPPKILTSKEAIEARLPDLRKGPYSTKSNALHPKCREQIFVGDETGVQGRFNQHVEQVITAACGAFGMDMIFGDHKACFGGGIEGIPDSVVMSILGVPRLIGEIKVDWVGAHHIQNFDVGSDEKRQRFVGKPKKIEAAG</sequence>
<proteinExistence type="predicted"/>
<comment type="caution">
    <text evidence="1">The sequence shown here is derived from an EMBL/GenBank/DDBJ whole genome shotgun (WGS) entry which is preliminary data.</text>
</comment>
<keyword evidence="2" id="KW-1185">Reference proteome</keyword>
<evidence type="ECO:0000313" key="1">
    <source>
        <dbReference type="EMBL" id="KAK1148792.1"/>
    </source>
</evidence>
<name>A0ACC3BEL4_9EURO</name>
<accession>A0ACC3BEL4</accession>
<dbReference type="EMBL" id="JAOPJF010000006">
    <property type="protein sequence ID" value="KAK1148792.1"/>
    <property type="molecule type" value="Genomic_DNA"/>
</dbReference>
<protein>
    <submittedName>
        <fullName evidence="1">Uncharacterized protein</fullName>
    </submittedName>
</protein>
<organism evidence="1 2">
    <name type="scientific">Aspergillus melleus</name>
    <dbReference type="NCBI Taxonomy" id="138277"/>
    <lineage>
        <taxon>Eukaryota</taxon>
        <taxon>Fungi</taxon>
        <taxon>Dikarya</taxon>
        <taxon>Ascomycota</taxon>
        <taxon>Pezizomycotina</taxon>
        <taxon>Eurotiomycetes</taxon>
        <taxon>Eurotiomycetidae</taxon>
        <taxon>Eurotiales</taxon>
        <taxon>Aspergillaceae</taxon>
        <taxon>Aspergillus</taxon>
        <taxon>Aspergillus subgen. Circumdati</taxon>
    </lineage>
</organism>
<gene>
    <name evidence="1" type="ORF">N8T08_008677</name>
</gene>
<evidence type="ECO:0000313" key="2">
    <source>
        <dbReference type="Proteomes" id="UP001177260"/>
    </source>
</evidence>
<reference evidence="1 2" key="1">
    <citation type="journal article" date="2023" name="ACS Omega">
        <title>Identification of the Neoaspergillic Acid Biosynthesis Gene Cluster by Establishing an In Vitro CRISPR-Ribonucleoprotein Genetic System in Aspergillus melleus.</title>
        <authorList>
            <person name="Yuan B."/>
            <person name="Grau M.F."/>
            <person name="Murata R.M."/>
            <person name="Torok T."/>
            <person name="Venkateswaran K."/>
            <person name="Stajich J.E."/>
            <person name="Wang C.C.C."/>
        </authorList>
    </citation>
    <scope>NUCLEOTIDE SEQUENCE [LARGE SCALE GENOMIC DNA]</scope>
    <source>
        <strain evidence="1 2">IMV 1140</strain>
    </source>
</reference>